<evidence type="ECO:0000256" key="5">
    <source>
        <dbReference type="ARBA" id="ARBA00022519"/>
    </source>
</evidence>
<dbReference type="Proteomes" id="UP001432000">
    <property type="component" value="Chromosome"/>
</dbReference>
<comment type="subcellular location">
    <subcellularLocation>
        <location evidence="1">Cell membrane</location>
        <topology evidence="1">Peripheral membrane protein</topology>
    </subcellularLocation>
</comment>
<sequence>MLVVDQLCVDAGRTRIVDEVSFEIAAGQRVGLLGASGSGKSLTASAIIGHLPPGITSTGGITINGHDVAGIATPRRHRAARPAMVFQDSATALNPMVTVGAQLSAPARSSKSDVADLLEQVGFREPGCILGSHPLELSGGQRQRVCIALAIACRSPLLVADEPTTALDVVTQARVLDALKAVDGAMLFITHDVAVASQLCDRLIVMERGRIVEQGVTADIVERPTAELTKALVARAHAADPLRALSESLSR</sequence>
<keyword evidence="4" id="KW-1003">Cell membrane</keyword>
<dbReference type="EMBL" id="CP147846">
    <property type="protein sequence ID" value="WXG68081.1"/>
    <property type="molecule type" value="Genomic_DNA"/>
</dbReference>
<organism evidence="11 12">
    <name type="scientific">Rhodococcus sovatensis</name>
    <dbReference type="NCBI Taxonomy" id="1805840"/>
    <lineage>
        <taxon>Bacteria</taxon>
        <taxon>Bacillati</taxon>
        <taxon>Actinomycetota</taxon>
        <taxon>Actinomycetes</taxon>
        <taxon>Mycobacteriales</taxon>
        <taxon>Nocardiaceae</taxon>
        <taxon>Rhodococcus</taxon>
    </lineage>
</organism>
<evidence type="ECO:0000313" key="12">
    <source>
        <dbReference type="Proteomes" id="UP001432000"/>
    </source>
</evidence>
<dbReference type="Pfam" id="PF00005">
    <property type="entry name" value="ABC_tran"/>
    <property type="match status" value="1"/>
</dbReference>
<dbReference type="CDD" id="cd03257">
    <property type="entry name" value="ABC_NikE_OppD_transporters"/>
    <property type="match status" value="1"/>
</dbReference>
<evidence type="ECO:0000256" key="7">
    <source>
        <dbReference type="ARBA" id="ARBA00022840"/>
    </source>
</evidence>
<dbReference type="PROSITE" id="PS00211">
    <property type="entry name" value="ABC_TRANSPORTER_1"/>
    <property type="match status" value="1"/>
</dbReference>
<evidence type="ECO:0000313" key="11">
    <source>
        <dbReference type="EMBL" id="WXG68081.1"/>
    </source>
</evidence>
<evidence type="ECO:0000256" key="8">
    <source>
        <dbReference type="ARBA" id="ARBA00022967"/>
    </source>
</evidence>
<keyword evidence="3" id="KW-0813">Transport</keyword>
<proteinExistence type="inferred from homology"/>
<evidence type="ECO:0000256" key="2">
    <source>
        <dbReference type="ARBA" id="ARBA00005417"/>
    </source>
</evidence>
<comment type="similarity">
    <text evidence="2">Belongs to the ABC transporter superfamily.</text>
</comment>
<evidence type="ECO:0000256" key="6">
    <source>
        <dbReference type="ARBA" id="ARBA00022741"/>
    </source>
</evidence>
<dbReference type="InterPro" id="IPR050388">
    <property type="entry name" value="ABC_Ni/Peptide_Import"/>
</dbReference>
<gene>
    <name evidence="11" type="ORF">WDS16_23165</name>
</gene>
<evidence type="ECO:0000256" key="4">
    <source>
        <dbReference type="ARBA" id="ARBA00022475"/>
    </source>
</evidence>
<dbReference type="InterPro" id="IPR003439">
    <property type="entry name" value="ABC_transporter-like_ATP-bd"/>
</dbReference>
<evidence type="ECO:0000259" key="10">
    <source>
        <dbReference type="PROSITE" id="PS50893"/>
    </source>
</evidence>
<dbReference type="InterPro" id="IPR027417">
    <property type="entry name" value="P-loop_NTPase"/>
</dbReference>
<keyword evidence="7 11" id="KW-0067">ATP-binding</keyword>
<dbReference type="Gene3D" id="3.40.50.300">
    <property type="entry name" value="P-loop containing nucleotide triphosphate hydrolases"/>
    <property type="match status" value="1"/>
</dbReference>
<evidence type="ECO:0000256" key="3">
    <source>
        <dbReference type="ARBA" id="ARBA00022448"/>
    </source>
</evidence>
<dbReference type="GO" id="GO:0005524">
    <property type="term" value="F:ATP binding"/>
    <property type="evidence" value="ECO:0007669"/>
    <property type="project" value="UniProtKB-KW"/>
</dbReference>
<name>A0ABZ2PK05_9NOCA</name>
<dbReference type="RefSeq" id="WP_338888059.1">
    <property type="nucleotide sequence ID" value="NZ_CP147846.1"/>
</dbReference>
<dbReference type="PANTHER" id="PTHR43297">
    <property type="entry name" value="OLIGOPEPTIDE TRANSPORT ATP-BINDING PROTEIN APPD"/>
    <property type="match status" value="1"/>
</dbReference>
<keyword evidence="6" id="KW-0547">Nucleotide-binding</keyword>
<dbReference type="PANTHER" id="PTHR43297:SF14">
    <property type="entry name" value="ATPASE AAA-TYPE CORE DOMAIN-CONTAINING PROTEIN"/>
    <property type="match status" value="1"/>
</dbReference>
<feature type="domain" description="ABC transporter" evidence="10">
    <location>
        <begin position="2"/>
        <end position="233"/>
    </location>
</feature>
<evidence type="ECO:0000256" key="1">
    <source>
        <dbReference type="ARBA" id="ARBA00004202"/>
    </source>
</evidence>
<reference evidence="11 12" key="1">
    <citation type="submission" date="2024-03" db="EMBL/GenBank/DDBJ databases">
        <title>Natural products discovery in diverse microorganisms through a two-stage MS feature dereplication strategy.</title>
        <authorList>
            <person name="Zhang R."/>
        </authorList>
    </citation>
    <scope>NUCLEOTIDE SEQUENCE [LARGE SCALE GENOMIC DNA]</scope>
    <source>
        <strain evidence="11 12">18930</strain>
    </source>
</reference>
<keyword evidence="9" id="KW-0472">Membrane</keyword>
<evidence type="ECO:0000256" key="9">
    <source>
        <dbReference type="ARBA" id="ARBA00023136"/>
    </source>
</evidence>
<keyword evidence="8" id="KW-1278">Translocase</keyword>
<protein>
    <submittedName>
        <fullName evidence="11">ABC transporter ATP-binding protein</fullName>
    </submittedName>
</protein>
<dbReference type="InterPro" id="IPR017871">
    <property type="entry name" value="ABC_transporter-like_CS"/>
</dbReference>
<keyword evidence="12" id="KW-1185">Reference proteome</keyword>
<accession>A0ABZ2PK05</accession>
<dbReference type="InterPro" id="IPR003593">
    <property type="entry name" value="AAA+_ATPase"/>
</dbReference>
<keyword evidence="5" id="KW-0997">Cell inner membrane</keyword>
<dbReference type="SUPFAM" id="SSF52540">
    <property type="entry name" value="P-loop containing nucleoside triphosphate hydrolases"/>
    <property type="match status" value="1"/>
</dbReference>
<dbReference type="SMART" id="SM00382">
    <property type="entry name" value="AAA"/>
    <property type="match status" value="1"/>
</dbReference>
<dbReference type="PROSITE" id="PS50893">
    <property type="entry name" value="ABC_TRANSPORTER_2"/>
    <property type="match status" value="1"/>
</dbReference>